<comment type="caution">
    <text evidence="2">The sequence shown here is derived from an EMBL/GenBank/DDBJ whole genome shotgun (WGS) entry which is preliminary data.</text>
</comment>
<dbReference type="Proteomes" id="UP000824469">
    <property type="component" value="Unassembled WGS sequence"/>
</dbReference>
<feature type="region of interest" description="Disordered" evidence="1">
    <location>
        <begin position="31"/>
        <end position="57"/>
    </location>
</feature>
<dbReference type="InterPro" id="IPR040256">
    <property type="entry name" value="At4g02000-like"/>
</dbReference>
<evidence type="ECO:0000313" key="2">
    <source>
        <dbReference type="EMBL" id="KAH9308135.1"/>
    </source>
</evidence>
<protein>
    <recommendedName>
        <fullName evidence="4">CCHC-type domain-containing protein</fullName>
    </recommendedName>
</protein>
<dbReference type="AlphaFoldDB" id="A0AA38L112"/>
<gene>
    <name evidence="2" type="ORF">KI387_036046</name>
</gene>
<dbReference type="PANTHER" id="PTHR31286:SF180">
    <property type="entry name" value="OS10G0362600 PROTEIN"/>
    <property type="match status" value="1"/>
</dbReference>
<organism evidence="2 3">
    <name type="scientific">Taxus chinensis</name>
    <name type="common">Chinese yew</name>
    <name type="synonym">Taxus wallichiana var. chinensis</name>
    <dbReference type="NCBI Taxonomy" id="29808"/>
    <lineage>
        <taxon>Eukaryota</taxon>
        <taxon>Viridiplantae</taxon>
        <taxon>Streptophyta</taxon>
        <taxon>Embryophyta</taxon>
        <taxon>Tracheophyta</taxon>
        <taxon>Spermatophyta</taxon>
        <taxon>Pinopsida</taxon>
        <taxon>Pinidae</taxon>
        <taxon>Conifers II</taxon>
        <taxon>Cupressales</taxon>
        <taxon>Taxaceae</taxon>
        <taxon>Taxus</taxon>
    </lineage>
</organism>
<accession>A0AA38L112</accession>
<proteinExistence type="predicted"/>
<feature type="region of interest" description="Disordered" evidence="1">
    <location>
        <begin position="153"/>
        <end position="178"/>
    </location>
</feature>
<name>A0AA38L112_TAXCH</name>
<dbReference type="EMBL" id="JAHRHJ020000007">
    <property type="protein sequence ID" value="KAH9308135.1"/>
    <property type="molecule type" value="Genomic_DNA"/>
</dbReference>
<feature type="compositionally biased region" description="Basic and acidic residues" evidence="1">
    <location>
        <begin position="159"/>
        <end position="178"/>
    </location>
</feature>
<evidence type="ECO:0008006" key="4">
    <source>
        <dbReference type="Google" id="ProtNLM"/>
    </source>
</evidence>
<evidence type="ECO:0000313" key="3">
    <source>
        <dbReference type="Proteomes" id="UP000824469"/>
    </source>
</evidence>
<sequence>MRTSAKERFRREEILVRLVDSKAKMVLNLNSRVPSKGGGGGQAPLGRDSQGKETLGQGKESLKDIAKALGEPIGLGKETKIVTFSLYARICINIDISKPLIQAIRLNTLMEVWFQPVDYECIPFRCFNCREIGHKIGSCLALGKKKLINTKKITQPEEGQNKEGKEDVALPKSREAENKEVEVLQDNWTAIEVGSLNKSSHHK</sequence>
<keyword evidence="3" id="KW-1185">Reference proteome</keyword>
<dbReference type="PANTHER" id="PTHR31286">
    <property type="entry name" value="GLYCINE-RICH CELL WALL STRUCTURAL PROTEIN 1.8-LIKE"/>
    <property type="match status" value="1"/>
</dbReference>
<evidence type="ECO:0000256" key="1">
    <source>
        <dbReference type="SAM" id="MobiDB-lite"/>
    </source>
</evidence>
<reference evidence="2 3" key="1">
    <citation type="journal article" date="2021" name="Nat. Plants">
        <title>The Taxus genome provides insights into paclitaxel biosynthesis.</title>
        <authorList>
            <person name="Xiong X."/>
            <person name="Gou J."/>
            <person name="Liao Q."/>
            <person name="Li Y."/>
            <person name="Zhou Q."/>
            <person name="Bi G."/>
            <person name="Li C."/>
            <person name="Du R."/>
            <person name="Wang X."/>
            <person name="Sun T."/>
            <person name="Guo L."/>
            <person name="Liang H."/>
            <person name="Lu P."/>
            <person name="Wu Y."/>
            <person name="Zhang Z."/>
            <person name="Ro D.K."/>
            <person name="Shang Y."/>
            <person name="Huang S."/>
            <person name="Yan J."/>
        </authorList>
    </citation>
    <scope>NUCLEOTIDE SEQUENCE [LARGE SCALE GENOMIC DNA]</scope>
    <source>
        <strain evidence="2">Ta-2019</strain>
    </source>
</reference>